<keyword evidence="3" id="KW-1185">Reference proteome</keyword>
<feature type="transmembrane region" description="Helical" evidence="1">
    <location>
        <begin position="61"/>
        <end position="79"/>
    </location>
</feature>
<evidence type="ECO:0000313" key="2">
    <source>
        <dbReference type="EMBL" id="SDR54433.1"/>
    </source>
</evidence>
<dbReference type="EMBL" id="FNKX01000002">
    <property type="protein sequence ID" value="SDR54433.1"/>
    <property type="molecule type" value="Genomic_DNA"/>
</dbReference>
<accession>A0A1H1JWL7</accession>
<evidence type="ECO:0000313" key="3">
    <source>
        <dbReference type="Proteomes" id="UP000199365"/>
    </source>
</evidence>
<dbReference type="AlphaFoldDB" id="A0A1H1JWL7"/>
<protein>
    <submittedName>
        <fullName evidence="2">Uncharacterized protein</fullName>
    </submittedName>
</protein>
<sequence length="138" mass="15233">MTTAPRDSHISMPYVLIGLLAAPFAWLLQMMLAEALAAQACYPYNHPLGAPLVSWMRPALVALGTVCLIAGAFGTWVAWRNLRRVAPLKFGALNGERRTRAELDWFLTRVAVMCSTLFLFALIATDAAVAIVSPCRWW</sequence>
<reference evidence="3" key="1">
    <citation type="submission" date="2016-10" db="EMBL/GenBank/DDBJ databases">
        <authorList>
            <person name="Varghese N."/>
            <person name="Submissions S."/>
        </authorList>
    </citation>
    <scope>NUCLEOTIDE SEQUENCE [LARGE SCALE GENOMIC DNA]</scope>
    <source>
        <strain evidence="3">DUS833</strain>
    </source>
</reference>
<name>A0A1H1JWL7_9BURK</name>
<proteinExistence type="predicted"/>
<keyword evidence="1" id="KW-0472">Membrane</keyword>
<evidence type="ECO:0000256" key="1">
    <source>
        <dbReference type="SAM" id="Phobius"/>
    </source>
</evidence>
<feature type="transmembrane region" description="Helical" evidence="1">
    <location>
        <begin position="106"/>
        <end position="132"/>
    </location>
</feature>
<gene>
    <name evidence="2" type="ORF">SAMN05445850_5881</name>
</gene>
<keyword evidence="1" id="KW-1133">Transmembrane helix</keyword>
<organism evidence="2 3">
    <name type="scientific">Paraburkholderia tuberum</name>
    <dbReference type="NCBI Taxonomy" id="157910"/>
    <lineage>
        <taxon>Bacteria</taxon>
        <taxon>Pseudomonadati</taxon>
        <taxon>Pseudomonadota</taxon>
        <taxon>Betaproteobacteria</taxon>
        <taxon>Burkholderiales</taxon>
        <taxon>Burkholderiaceae</taxon>
        <taxon>Paraburkholderia</taxon>
    </lineage>
</organism>
<keyword evidence="1" id="KW-0812">Transmembrane</keyword>
<dbReference type="RefSeq" id="WP_090810418.1">
    <property type="nucleotide sequence ID" value="NZ_FNKX01000002.1"/>
</dbReference>
<dbReference type="STRING" id="157910.SAMN05445850_5881"/>
<dbReference type="Proteomes" id="UP000199365">
    <property type="component" value="Unassembled WGS sequence"/>
</dbReference>